<evidence type="ECO:0000313" key="10">
    <source>
        <dbReference type="EMBL" id="OEL29938.1"/>
    </source>
</evidence>
<dbReference type="GO" id="GO:0006465">
    <property type="term" value="P:signal peptide processing"/>
    <property type="evidence" value="ECO:0007669"/>
    <property type="project" value="InterPro"/>
</dbReference>
<dbReference type="InterPro" id="IPR047272">
    <property type="entry name" value="S49_SppA_C"/>
</dbReference>
<keyword evidence="11" id="KW-1185">Reference proteome</keyword>
<keyword evidence="4" id="KW-0378">Hydrolase</keyword>
<dbReference type="EMBL" id="LWDX02026623">
    <property type="protein sequence ID" value="OEL29938.1"/>
    <property type="molecule type" value="Genomic_DNA"/>
</dbReference>
<dbReference type="NCBIfam" id="TIGR00706">
    <property type="entry name" value="SppA_dom"/>
    <property type="match status" value="1"/>
</dbReference>
<feature type="active site" description="Proton donor/acceptor" evidence="7">
    <location>
        <position position="256"/>
    </location>
</feature>
<feature type="domain" description="Peptidase S49" evidence="9">
    <location>
        <begin position="389"/>
        <end position="540"/>
    </location>
</feature>
<dbReference type="InterPro" id="IPR029045">
    <property type="entry name" value="ClpP/crotonase-like_dom_sf"/>
</dbReference>
<evidence type="ECO:0000313" key="11">
    <source>
        <dbReference type="Proteomes" id="UP000095767"/>
    </source>
</evidence>
<sequence>MARLLVLRAAPYRHSSDFCAATLLVLSPSRHRHFASFPSSPYSPARRILPSPLRVPIRAVESSPGPTKEEQEPSPAAGEAQEPPTPAASAFEVEELGWGTQLAVKLRMLVAPPWQRVRKGSVLNMKLRGEVSDQLKTRFSSGLSLPQICENFVKAAYDPRISGIYLHIEPLRCGWGKVDEIRRHIVDFKKSGKFVVGYMPVCGEKEYYLACACGELYAPPSAYVALFGLTVQQTFLRGVLEKVGIEPEIQRIGKYKSAGDQLARKSMSNEVREMLATLLDNIYGNWLDTISSTHGKKREEIEEFINSGVYQVARLKEEGWITDLLYDDEVMTMLKERVGQKDKKSLRMVDYSFLHFTESEKYKAVILRIDSPGGDALASDLMWREIRLLANSKPVVASMSDVAASGGYYMAMAAPVIVAEKLTLTGSIGVVTGKFCLQKLYERIDFNKEILSKGRYAELNTADQRPLRPDEAELFEKSAQNAYALFRDKAAMSRSMSVDQMETVAQGRVWSGQDAFSRGLVDSVGGLSQALAIAKQKANIPKDKKIQLVEVSKPSPTLPEILSGIGGSLLGVDRAVKGVLQDVSSLSGVQARMDGILFESLGDMSGENQLFLLIKDIINYFD</sequence>
<keyword evidence="6" id="KW-0472">Membrane</keyword>
<dbReference type="Proteomes" id="UP000095767">
    <property type="component" value="Unassembled WGS sequence"/>
</dbReference>
<evidence type="ECO:0000256" key="8">
    <source>
        <dbReference type="SAM" id="MobiDB-lite"/>
    </source>
</evidence>
<comment type="subcellular location">
    <subcellularLocation>
        <location evidence="1">Membrane</location>
    </subcellularLocation>
</comment>
<organism evidence="10 11">
    <name type="scientific">Dichanthelium oligosanthes</name>
    <dbReference type="NCBI Taxonomy" id="888268"/>
    <lineage>
        <taxon>Eukaryota</taxon>
        <taxon>Viridiplantae</taxon>
        <taxon>Streptophyta</taxon>
        <taxon>Embryophyta</taxon>
        <taxon>Tracheophyta</taxon>
        <taxon>Spermatophyta</taxon>
        <taxon>Magnoliopsida</taxon>
        <taxon>Liliopsida</taxon>
        <taxon>Poales</taxon>
        <taxon>Poaceae</taxon>
        <taxon>PACMAD clade</taxon>
        <taxon>Panicoideae</taxon>
        <taxon>Panicodae</taxon>
        <taxon>Paniceae</taxon>
        <taxon>Dichantheliinae</taxon>
        <taxon>Dichanthelium</taxon>
    </lineage>
</organism>
<evidence type="ECO:0000256" key="2">
    <source>
        <dbReference type="ARBA" id="ARBA00008683"/>
    </source>
</evidence>
<dbReference type="InterPro" id="IPR004634">
    <property type="entry name" value="Pept_S49_pIV"/>
</dbReference>
<dbReference type="CDD" id="cd07018">
    <property type="entry name" value="S49_SppA_67K_type"/>
    <property type="match status" value="1"/>
</dbReference>
<evidence type="ECO:0000256" key="5">
    <source>
        <dbReference type="ARBA" id="ARBA00022825"/>
    </source>
</evidence>
<dbReference type="Pfam" id="PF01343">
    <property type="entry name" value="Peptidase_S49"/>
    <property type="match status" value="2"/>
</dbReference>
<reference evidence="10 11" key="1">
    <citation type="submission" date="2016-09" db="EMBL/GenBank/DDBJ databases">
        <title>The draft genome of Dichanthelium oligosanthes: A C3 panicoid grass species.</title>
        <authorList>
            <person name="Studer A.J."/>
            <person name="Schnable J.C."/>
            <person name="Brutnell T.P."/>
        </authorList>
    </citation>
    <scope>NUCLEOTIDE SEQUENCE [LARGE SCALE GENOMIC DNA]</scope>
    <source>
        <strain evidence="11">cv. Kellogg 1175</strain>
        <tissue evidence="10">Leaf</tissue>
    </source>
</reference>
<dbReference type="AlphaFoldDB" id="A0A1E5VXT2"/>
<dbReference type="GO" id="GO:0008236">
    <property type="term" value="F:serine-type peptidase activity"/>
    <property type="evidence" value="ECO:0007669"/>
    <property type="project" value="UniProtKB-KW"/>
</dbReference>
<evidence type="ECO:0000256" key="1">
    <source>
        <dbReference type="ARBA" id="ARBA00004370"/>
    </source>
</evidence>
<dbReference type="InterPro" id="IPR004635">
    <property type="entry name" value="Pept_S49_SppA"/>
</dbReference>
<dbReference type="PIRSF" id="PIRSF001217">
    <property type="entry name" value="Protease_4_SppA"/>
    <property type="match status" value="1"/>
</dbReference>
<proteinExistence type="inferred from homology"/>
<feature type="region of interest" description="Disordered" evidence="8">
    <location>
        <begin position="58"/>
        <end position="86"/>
    </location>
</feature>
<dbReference type="PANTHER" id="PTHR33209">
    <property type="entry name" value="PROTEASE 4"/>
    <property type="match status" value="1"/>
</dbReference>
<keyword evidence="5" id="KW-0720">Serine protease</keyword>
<feature type="domain" description="Peptidase S49" evidence="9">
    <location>
        <begin position="188"/>
        <end position="339"/>
    </location>
</feature>
<dbReference type="InterPro" id="IPR002142">
    <property type="entry name" value="Peptidase_S49"/>
</dbReference>
<name>A0A1E5VXT2_9POAL</name>
<dbReference type="CDD" id="cd07023">
    <property type="entry name" value="S49_Sppa_N_C"/>
    <property type="match status" value="1"/>
</dbReference>
<dbReference type="SUPFAM" id="SSF52096">
    <property type="entry name" value="ClpP/crotonase"/>
    <property type="match status" value="2"/>
</dbReference>
<dbReference type="Gene3D" id="3.90.226.10">
    <property type="entry name" value="2-enoyl-CoA Hydratase, Chain A, domain 1"/>
    <property type="match status" value="3"/>
</dbReference>
<evidence type="ECO:0000256" key="6">
    <source>
        <dbReference type="ARBA" id="ARBA00023136"/>
    </source>
</evidence>
<protein>
    <submittedName>
        <fullName evidence="10">Serine protease SPPA, chloroplastic</fullName>
    </submittedName>
</protein>
<evidence type="ECO:0000259" key="9">
    <source>
        <dbReference type="Pfam" id="PF01343"/>
    </source>
</evidence>
<gene>
    <name evidence="10" type="ORF">BAE44_0009043</name>
</gene>
<comment type="similarity">
    <text evidence="2">Belongs to the peptidase S49 family.</text>
</comment>
<dbReference type="PANTHER" id="PTHR33209:SF1">
    <property type="entry name" value="PEPTIDASE S49 DOMAIN-CONTAINING PROTEIN"/>
    <property type="match status" value="1"/>
</dbReference>
<dbReference type="GO" id="GO:0016020">
    <property type="term" value="C:membrane"/>
    <property type="evidence" value="ECO:0007669"/>
    <property type="project" value="UniProtKB-SubCell"/>
</dbReference>
<dbReference type="STRING" id="888268.A0A1E5VXT2"/>
<evidence type="ECO:0000256" key="4">
    <source>
        <dbReference type="ARBA" id="ARBA00022801"/>
    </source>
</evidence>
<evidence type="ECO:0000256" key="3">
    <source>
        <dbReference type="ARBA" id="ARBA00022670"/>
    </source>
</evidence>
<evidence type="ECO:0000256" key="7">
    <source>
        <dbReference type="PIRSR" id="PIRSR001217-1"/>
    </source>
</evidence>
<comment type="caution">
    <text evidence="10">The sequence shown here is derived from an EMBL/GenBank/DDBJ whole genome shotgun (WGS) entry which is preliminary data.</text>
</comment>
<dbReference type="InterPro" id="IPR047217">
    <property type="entry name" value="S49_SppA_67K_type_N"/>
</dbReference>
<feature type="active site" description="Nucleophile" evidence="7">
    <location>
        <position position="405"/>
    </location>
</feature>
<dbReference type="OrthoDB" id="45421at2759"/>
<accession>A0A1E5VXT2</accession>
<keyword evidence="3 10" id="KW-0645">Protease</keyword>